<sequence>MSRLSKTPEQTHAILRRELENIAPEADLSQLDNDADIREELDIDSFDFVRYIAAVCDALELDVPELDYIEFTTLARAEKYLGTLG</sequence>
<comment type="caution">
    <text evidence="2">The sequence shown here is derived from an EMBL/GenBank/DDBJ whole genome shotgun (WGS) entry which is preliminary data.</text>
</comment>
<organism evidence="2 3">
    <name type="scientific">Marinobacterium maritimum</name>
    <dbReference type="NCBI Taxonomy" id="500162"/>
    <lineage>
        <taxon>Bacteria</taxon>
        <taxon>Pseudomonadati</taxon>
        <taxon>Pseudomonadota</taxon>
        <taxon>Gammaproteobacteria</taxon>
        <taxon>Oceanospirillales</taxon>
        <taxon>Oceanospirillaceae</taxon>
        <taxon>Marinobacterium</taxon>
    </lineage>
</organism>
<protein>
    <recommendedName>
        <fullName evidence="1">Carrier domain-containing protein</fullName>
    </recommendedName>
</protein>
<dbReference type="Pfam" id="PF00550">
    <property type="entry name" value="PP-binding"/>
    <property type="match status" value="1"/>
</dbReference>
<evidence type="ECO:0000259" key="1">
    <source>
        <dbReference type="PROSITE" id="PS50075"/>
    </source>
</evidence>
<dbReference type="Proteomes" id="UP001499915">
    <property type="component" value="Unassembled WGS sequence"/>
</dbReference>
<evidence type="ECO:0000313" key="2">
    <source>
        <dbReference type="EMBL" id="GAA0683440.1"/>
    </source>
</evidence>
<dbReference type="Gene3D" id="1.10.1200.10">
    <property type="entry name" value="ACP-like"/>
    <property type="match status" value="1"/>
</dbReference>
<dbReference type="SUPFAM" id="SSF47336">
    <property type="entry name" value="ACP-like"/>
    <property type="match status" value="1"/>
</dbReference>
<accession>A0ABN1I3D0</accession>
<name>A0ABN1I3D0_9GAMM</name>
<dbReference type="RefSeq" id="WP_343802008.1">
    <property type="nucleotide sequence ID" value="NZ_BAAAET010000001.1"/>
</dbReference>
<feature type="domain" description="Carrier" evidence="1">
    <location>
        <begin position="5"/>
        <end position="85"/>
    </location>
</feature>
<reference evidence="2 3" key="1">
    <citation type="journal article" date="2019" name="Int. J. Syst. Evol. Microbiol.">
        <title>The Global Catalogue of Microorganisms (GCM) 10K type strain sequencing project: providing services to taxonomists for standard genome sequencing and annotation.</title>
        <authorList>
            <consortium name="The Broad Institute Genomics Platform"/>
            <consortium name="The Broad Institute Genome Sequencing Center for Infectious Disease"/>
            <person name="Wu L."/>
            <person name="Ma J."/>
        </authorList>
    </citation>
    <scope>NUCLEOTIDE SEQUENCE [LARGE SCALE GENOMIC DNA]</scope>
    <source>
        <strain evidence="2 3">JCM 15134</strain>
    </source>
</reference>
<evidence type="ECO:0000313" key="3">
    <source>
        <dbReference type="Proteomes" id="UP001499915"/>
    </source>
</evidence>
<dbReference type="InterPro" id="IPR009081">
    <property type="entry name" value="PP-bd_ACP"/>
</dbReference>
<dbReference type="InterPro" id="IPR036736">
    <property type="entry name" value="ACP-like_sf"/>
</dbReference>
<dbReference type="EMBL" id="BAAAET010000001">
    <property type="protein sequence ID" value="GAA0683440.1"/>
    <property type="molecule type" value="Genomic_DNA"/>
</dbReference>
<proteinExistence type="predicted"/>
<keyword evidence="3" id="KW-1185">Reference proteome</keyword>
<dbReference type="PROSITE" id="PS50075">
    <property type="entry name" value="CARRIER"/>
    <property type="match status" value="1"/>
</dbReference>
<gene>
    <name evidence="2" type="ORF">GCM10009104_05730</name>
</gene>